<keyword evidence="6 7" id="KW-0479">Metal-binding</keyword>
<keyword evidence="4 6" id="KW-0378">Hydrolase</keyword>
<accession>A0A953T4Y5</accession>
<evidence type="ECO:0000256" key="2">
    <source>
        <dbReference type="ARBA" id="ARBA00022475"/>
    </source>
</evidence>
<comment type="similarity">
    <text evidence="1 6">Belongs to the inositol monophosphatase superfamily. CysQ family.</text>
</comment>
<dbReference type="GO" id="GO:0000103">
    <property type="term" value="P:sulfate assimilation"/>
    <property type="evidence" value="ECO:0007669"/>
    <property type="project" value="TreeGrafter"/>
</dbReference>
<evidence type="ECO:0000256" key="5">
    <source>
        <dbReference type="ARBA" id="ARBA00023136"/>
    </source>
</evidence>
<feature type="binding site" evidence="6">
    <location>
        <position position="94"/>
    </location>
    <ligand>
        <name>Mg(2+)</name>
        <dbReference type="ChEBI" id="CHEBI:18420"/>
        <label>1</label>
    </ligand>
</feature>
<evidence type="ECO:0000313" key="9">
    <source>
        <dbReference type="Proteomes" id="UP000739565"/>
    </source>
</evidence>
<protein>
    <recommendedName>
        <fullName evidence="6">3'(2'),5'-bisphosphate nucleotidase CysQ</fullName>
        <ecNumber evidence="6">3.1.3.7</ecNumber>
    </recommendedName>
    <alternativeName>
        <fullName evidence="6">3'(2'),5-bisphosphonucleoside 3'(2')-phosphohydrolase</fullName>
    </alternativeName>
    <alternativeName>
        <fullName evidence="6">3'-phosphoadenosine 5'-phosphate phosphatase</fullName>
        <shortName evidence="6">PAP phosphatase</shortName>
    </alternativeName>
</protein>
<feature type="binding site" evidence="6">
    <location>
        <position position="92"/>
    </location>
    <ligand>
        <name>Mg(2+)</name>
        <dbReference type="ChEBI" id="CHEBI:18420"/>
        <label>2</label>
    </ligand>
</feature>
<organism evidence="8 9">
    <name type="scientific">Zwartia hollandica</name>
    <dbReference type="NCBI Taxonomy" id="324606"/>
    <lineage>
        <taxon>Bacteria</taxon>
        <taxon>Pseudomonadati</taxon>
        <taxon>Pseudomonadota</taxon>
        <taxon>Betaproteobacteria</taxon>
        <taxon>Burkholderiales</taxon>
        <taxon>Alcaligenaceae</taxon>
        <taxon>Zwartia</taxon>
    </lineage>
</organism>
<feature type="binding site" evidence="6">
    <location>
        <position position="219"/>
    </location>
    <ligand>
        <name>Mg(2+)</name>
        <dbReference type="ChEBI" id="CHEBI:18420"/>
        <label>2</label>
    </ligand>
</feature>
<feature type="binding site" evidence="7">
    <location>
        <position position="73"/>
    </location>
    <ligand>
        <name>Mg(2+)</name>
        <dbReference type="ChEBI" id="CHEBI:18420"/>
        <label>1</label>
        <note>catalytic</note>
    </ligand>
</feature>
<dbReference type="GO" id="GO:0005886">
    <property type="term" value="C:plasma membrane"/>
    <property type="evidence" value="ECO:0007669"/>
    <property type="project" value="UniProtKB-SubCell"/>
</dbReference>
<keyword evidence="6 7" id="KW-0460">Magnesium</keyword>
<dbReference type="EC" id="3.1.3.7" evidence="6"/>
<feature type="binding site" evidence="6">
    <location>
        <position position="92"/>
    </location>
    <ligand>
        <name>Mg(2+)</name>
        <dbReference type="ChEBI" id="CHEBI:18420"/>
        <label>1</label>
    </ligand>
</feature>
<dbReference type="PANTHER" id="PTHR43028:SF5">
    <property type="entry name" value="3'(2'),5'-BISPHOSPHATE NUCLEOTIDASE 1"/>
    <property type="match status" value="1"/>
</dbReference>
<dbReference type="RefSeq" id="WP_259661423.1">
    <property type="nucleotide sequence ID" value="NZ_JAHXRI010000007.1"/>
</dbReference>
<dbReference type="PRINTS" id="PR00377">
    <property type="entry name" value="IMPHPHTASES"/>
</dbReference>
<keyword evidence="2 6" id="KW-1003">Cell membrane</keyword>
<comment type="function">
    <text evidence="6">Converts adenosine-3',5'-bisphosphate (PAP) to AMP.</text>
</comment>
<evidence type="ECO:0000313" key="8">
    <source>
        <dbReference type="EMBL" id="MBZ1351021.1"/>
    </source>
</evidence>
<reference evidence="8" key="1">
    <citation type="submission" date="2021-07" db="EMBL/GenBank/DDBJ databases">
        <title>New genus and species of the family Alcaligenaceae.</title>
        <authorList>
            <person name="Hahn M.W."/>
        </authorList>
    </citation>
    <scope>NUCLEOTIDE SEQUENCE</scope>
    <source>
        <strain evidence="8">LF4-65</strain>
    </source>
</reference>
<sequence>MRHKVFELEHELCQIAQDAGSAVMRIYEGQSPSDAALANKADDSPLTKADLASHHLIVEQLTRLQPTMPVVSEEDADSIAQSMAEGSYWLIDPLDGTKEFLARNGEFTINIALIANSEPVWGVVYAPALDQMFWGGLDYGSYRKHKGKVDSIRVAAPVEFGQSYRVVASKSHLNAATSGFIEQLGATELVQVGSSLKLCTIAEGRADVYPRLAPTCEWDTAAAHAVLEGAGGCVYDTSGTRLRYGKPNCLNPSFIAASVALSALRSGS</sequence>
<dbReference type="GO" id="GO:0008441">
    <property type="term" value="F:3'(2'),5'-bisphosphate nucleotidase activity"/>
    <property type="evidence" value="ECO:0007669"/>
    <property type="project" value="UniProtKB-UniRule"/>
</dbReference>
<dbReference type="Gene3D" id="3.40.190.80">
    <property type="match status" value="1"/>
</dbReference>
<dbReference type="InterPro" id="IPR000760">
    <property type="entry name" value="Inositol_monophosphatase-like"/>
</dbReference>
<dbReference type="Gene3D" id="3.30.540.10">
    <property type="entry name" value="Fructose-1,6-Bisphosphatase, subunit A, domain 1"/>
    <property type="match status" value="1"/>
</dbReference>
<evidence type="ECO:0000256" key="3">
    <source>
        <dbReference type="ARBA" id="ARBA00022519"/>
    </source>
</evidence>
<dbReference type="PROSITE" id="PS00630">
    <property type="entry name" value="IMP_2"/>
    <property type="match status" value="1"/>
</dbReference>
<feature type="binding site" evidence="6">
    <location>
        <begin position="94"/>
        <end position="97"/>
    </location>
    <ligand>
        <name>substrate</name>
    </ligand>
</feature>
<keyword evidence="9" id="KW-1185">Reference proteome</keyword>
<feature type="binding site" evidence="6">
    <location>
        <position position="95"/>
    </location>
    <ligand>
        <name>Mg(2+)</name>
        <dbReference type="ChEBI" id="CHEBI:18420"/>
        <label>2</label>
    </ligand>
</feature>
<comment type="catalytic activity">
    <reaction evidence="6">
        <text>adenosine 3',5'-bisphosphate + H2O = AMP + phosphate</text>
        <dbReference type="Rhea" id="RHEA:10040"/>
        <dbReference type="ChEBI" id="CHEBI:15377"/>
        <dbReference type="ChEBI" id="CHEBI:43474"/>
        <dbReference type="ChEBI" id="CHEBI:58343"/>
        <dbReference type="ChEBI" id="CHEBI:456215"/>
        <dbReference type="EC" id="3.1.3.7"/>
    </reaction>
</comment>
<feature type="binding site" evidence="7">
    <location>
        <position position="94"/>
    </location>
    <ligand>
        <name>Mg(2+)</name>
        <dbReference type="ChEBI" id="CHEBI:18420"/>
        <label>1</label>
        <note>catalytic</note>
    </ligand>
</feature>
<keyword evidence="3 6" id="KW-0997">Cell inner membrane</keyword>
<proteinExistence type="inferred from homology"/>
<dbReference type="GO" id="GO:0000287">
    <property type="term" value="F:magnesium ion binding"/>
    <property type="evidence" value="ECO:0007669"/>
    <property type="project" value="UniProtKB-UniRule"/>
</dbReference>
<comment type="cofactor">
    <cofactor evidence="6 7">
        <name>Mg(2+)</name>
        <dbReference type="ChEBI" id="CHEBI:18420"/>
    </cofactor>
</comment>
<dbReference type="InterPro" id="IPR050725">
    <property type="entry name" value="CysQ/Inositol_MonoPase"/>
</dbReference>
<dbReference type="GO" id="GO:0050427">
    <property type="term" value="P:3'-phosphoadenosine 5'-phosphosulfate metabolic process"/>
    <property type="evidence" value="ECO:0007669"/>
    <property type="project" value="TreeGrafter"/>
</dbReference>
<feature type="binding site" evidence="7">
    <location>
        <position position="95"/>
    </location>
    <ligand>
        <name>Mg(2+)</name>
        <dbReference type="ChEBI" id="CHEBI:18420"/>
        <label>1</label>
        <note>catalytic</note>
    </ligand>
</feature>
<comment type="subcellular location">
    <subcellularLocation>
        <location evidence="6">Cell inner membrane</location>
        <topology evidence="6">Peripheral membrane protein</topology>
        <orientation evidence="6">Cytoplasmic side</orientation>
    </subcellularLocation>
</comment>
<dbReference type="InterPro" id="IPR006240">
    <property type="entry name" value="CysQ"/>
</dbReference>
<dbReference type="SUPFAM" id="SSF56655">
    <property type="entry name" value="Carbohydrate phosphatase"/>
    <property type="match status" value="1"/>
</dbReference>
<dbReference type="InterPro" id="IPR020550">
    <property type="entry name" value="Inositol_monophosphatase_CS"/>
</dbReference>
<gene>
    <name evidence="6 8" type="primary">cysQ</name>
    <name evidence="8" type="ORF">KZZ10_10225</name>
</gene>
<evidence type="ECO:0000256" key="1">
    <source>
        <dbReference type="ARBA" id="ARBA00005289"/>
    </source>
</evidence>
<feature type="binding site" evidence="6">
    <location>
        <position position="73"/>
    </location>
    <ligand>
        <name>Mg(2+)</name>
        <dbReference type="ChEBI" id="CHEBI:18420"/>
        <label>1</label>
    </ligand>
</feature>
<dbReference type="AlphaFoldDB" id="A0A953T4Y5"/>
<dbReference type="NCBIfam" id="TIGR01331">
    <property type="entry name" value="bisphos_cysQ"/>
    <property type="match status" value="1"/>
</dbReference>
<feature type="binding site" evidence="6">
    <location>
        <position position="73"/>
    </location>
    <ligand>
        <name>substrate</name>
    </ligand>
</feature>
<evidence type="ECO:0000256" key="6">
    <source>
        <dbReference type="HAMAP-Rule" id="MF_02095"/>
    </source>
</evidence>
<dbReference type="CDD" id="cd01638">
    <property type="entry name" value="CysQ"/>
    <property type="match status" value="1"/>
</dbReference>
<feature type="binding site" evidence="7">
    <location>
        <position position="219"/>
    </location>
    <ligand>
        <name>Mg(2+)</name>
        <dbReference type="ChEBI" id="CHEBI:18420"/>
        <label>1</label>
        <note>catalytic</note>
    </ligand>
</feature>
<evidence type="ECO:0000256" key="4">
    <source>
        <dbReference type="ARBA" id="ARBA00022801"/>
    </source>
</evidence>
<dbReference type="EMBL" id="JAHXRI010000007">
    <property type="protein sequence ID" value="MBZ1351021.1"/>
    <property type="molecule type" value="Genomic_DNA"/>
</dbReference>
<dbReference type="Proteomes" id="UP000739565">
    <property type="component" value="Unassembled WGS sequence"/>
</dbReference>
<dbReference type="HAMAP" id="MF_02095">
    <property type="entry name" value="CysQ"/>
    <property type="match status" value="1"/>
</dbReference>
<name>A0A953T4Y5_9BURK</name>
<dbReference type="PANTHER" id="PTHR43028">
    <property type="entry name" value="3'(2'),5'-BISPHOSPHATE NUCLEOTIDASE 1"/>
    <property type="match status" value="1"/>
</dbReference>
<comment type="caution">
    <text evidence="8">The sequence shown here is derived from an EMBL/GenBank/DDBJ whole genome shotgun (WGS) entry which is preliminary data.</text>
</comment>
<dbReference type="Pfam" id="PF00459">
    <property type="entry name" value="Inositol_P"/>
    <property type="match status" value="1"/>
</dbReference>
<feature type="binding site" evidence="6">
    <location>
        <position position="219"/>
    </location>
    <ligand>
        <name>substrate</name>
    </ligand>
</feature>
<keyword evidence="5 6" id="KW-0472">Membrane</keyword>
<feature type="binding site" evidence="7">
    <location>
        <position position="92"/>
    </location>
    <ligand>
        <name>Mg(2+)</name>
        <dbReference type="ChEBI" id="CHEBI:18420"/>
        <label>1</label>
        <note>catalytic</note>
    </ligand>
</feature>
<evidence type="ECO:0000256" key="7">
    <source>
        <dbReference type="PIRSR" id="PIRSR600760-2"/>
    </source>
</evidence>
<dbReference type="GO" id="GO:0046854">
    <property type="term" value="P:phosphatidylinositol phosphate biosynthetic process"/>
    <property type="evidence" value="ECO:0007669"/>
    <property type="project" value="InterPro"/>
</dbReference>